<organism evidence="2 3">
    <name type="scientific">Rhamnusium bicolor</name>
    <dbReference type="NCBI Taxonomy" id="1586634"/>
    <lineage>
        <taxon>Eukaryota</taxon>
        <taxon>Metazoa</taxon>
        <taxon>Ecdysozoa</taxon>
        <taxon>Arthropoda</taxon>
        <taxon>Hexapoda</taxon>
        <taxon>Insecta</taxon>
        <taxon>Pterygota</taxon>
        <taxon>Neoptera</taxon>
        <taxon>Endopterygota</taxon>
        <taxon>Coleoptera</taxon>
        <taxon>Polyphaga</taxon>
        <taxon>Cucujiformia</taxon>
        <taxon>Chrysomeloidea</taxon>
        <taxon>Cerambycidae</taxon>
        <taxon>Lepturinae</taxon>
        <taxon>Rhagiini</taxon>
        <taxon>Rhamnusium</taxon>
    </lineage>
</organism>
<evidence type="ECO:0000313" key="2">
    <source>
        <dbReference type="EMBL" id="KAJ8932161.1"/>
    </source>
</evidence>
<feature type="domain" description="DUF4485" evidence="1">
    <location>
        <begin position="5"/>
        <end position="83"/>
    </location>
</feature>
<dbReference type="Proteomes" id="UP001162156">
    <property type="component" value="Unassembled WGS sequence"/>
</dbReference>
<evidence type="ECO:0000313" key="3">
    <source>
        <dbReference type="Proteomes" id="UP001162156"/>
    </source>
</evidence>
<dbReference type="Pfam" id="PF14846">
    <property type="entry name" value="DUF4485"/>
    <property type="match status" value="1"/>
</dbReference>
<protein>
    <recommendedName>
        <fullName evidence="1">DUF4485 domain-containing protein</fullName>
    </recommendedName>
</protein>
<comment type="caution">
    <text evidence="2">The sequence shown here is derived from an EMBL/GenBank/DDBJ whole genome shotgun (WGS) entry which is preliminary data.</text>
</comment>
<sequence length="150" mass="17725">MANPLDENFFYNSMLAKALVQLLPPNERSIMRMWFDRLLELDRTNIEKEIRNEYMWFILLMLQCQKIRDPFNAVPPNEIENLRDLVPSKVYEEILVANDDNMAWLDRPDEKEGGRRVQFKESAPSNFFHNQPLPNEGIICYLSAFSDRGL</sequence>
<reference evidence="2" key="1">
    <citation type="journal article" date="2023" name="Insect Mol. Biol.">
        <title>Genome sequencing provides insights into the evolution of gene families encoding plant cell wall-degrading enzymes in longhorned beetles.</title>
        <authorList>
            <person name="Shin N.R."/>
            <person name="Okamura Y."/>
            <person name="Kirsch R."/>
            <person name="Pauchet Y."/>
        </authorList>
    </citation>
    <scope>NUCLEOTIDE SEQUENCE</scope>
    <source>
        <strain evidence="2">RBIC_L_NR</strain>
    </source>
</reference>
<name>A0AAV8X0Q6_9CUCU</name>
<dbReference type="EMBL" id="JANEYF010004120">
    <property type="protein sequence ID" value="KAJ8932161.1"/>
    <property type="molecule type" value="Genomic_DNA"/>
</dbReference>
<evidence type="ECO:0000259" key="1">
    <source>
        <dbReference type="Pfam" id="PF14846"/>
    </source>
</evidence>
<keyword evidence="3" id="KW-1185">Reference proteome</keyword>
<dbReference type="AlphaFoldDB" id="A0AAV8X0Q6"/>
<gene>
    <name evidence="2" type="ORF">NQ314_014873</name>
</gene>
<accession>A0AAV8X0Q6</accession>
<dbReference type="InterPro" id="IPR027831">
    <property type="entry name" value="DUF4485"/>
</dbReference>
<proteinExistence type="predicted"/>